<keyword evidence="1" id="KW-0472">Membrane</keyword>
<sequence length="235" mass="27013">MGNNIKAQIGKTNISGDGNNIKQIGYGNQNNSNNIVYNHYHQTNQNSSSDGNKLILFGIFITGFIIFMNYILFKHAYYISNIIKYIHASLALIPIALYNIYKKEALSKNNILKSSLILIIGALSFICVKELFTMNEFKALANHAYNKNLSEYWNMQREWKIISIYFLIGTTLVTLLLSINIFFTIIFFKYSLTLERVINLTGIIIIFLLAILIFYFIIFDKAILLNLINKIPLIK</sequence>
<comment type="caution">
    <text evidence="2">The sequence shown here is derived from an EMBL/GenBank/DDBJ whole genome shotgun (WGS) entry which is preliminary data.</text>
</comment>
<dbReference type="RefSeq" id="WP_179227488.1">
    <property type="nucleotide sequence ID" value="NZ_JACBKA010000006.1"/>
</dbReference>
<reference evidence="2 3" key="1">
    <citation type="submission" date="2020-07" db="EMBL/GenBank/DDBJ databases">
        <title>Genus Haemophilus, Bergeys manual.</title>
        <authorList>
            <person name="Noerskov-Lauritsen N."/>
        </authorList>
    </citation>
    <scope>NUCLEOTIDE SEQUENCE [LARGE SCALE GENOMIC DNA]</scope>
    <source>
        <strain evidence="2 3">CCUG30047</strain>
    </source>
</reference>
<evidence type="ECO:0000313" key="2">
    <source>
        <dbReference type="EMBL" id="NYA27122.1"/>
    </source>
</evidence>
<proteinExistence type="predicted"/>
<feature type="transmembrane region" description="Helical" evidence="1">
    <location>
        <begin position="113"/>
        <end position="132"/>
    </location>
</feature>
<feature type="transmembrane region" description="Helical" evidence="1">
    <location>
        <begin position="85"/>
        <end position="101"/>
    </location>
</feature>
<gene>
    <name evidence="2" type="ORF">HZI69_04630</name>
</gene>
<evidence type="ECO:0000313" key="3">
    <source>
        <dbReference type="Proteomes" id="UP000590599"/>
    </source>
</evidence>
<feature type="transmembrane region" description="Helical" evidence="1">
    <location>
        <begin position="164"/>
        <end position="188"/>
    </location>
</feature>
<dbReference type="EMBL" id="JACBKA010000006">
    <property type="protein sequence ID" value="NYA27122.1"/>
    <property type="molecule type" value="Genomic_DNA"/>
</dbReference>
<organism evidence="2 3">
    <name type="scientific">Haemophilus haemolyticus</name>
    <dbReference type="NCBI Taxonomy" id="726"/>
    <lineage>
        <taxon>Bacteria</taxon>
        <taxon>Pseudomonadati</taxon>
        <taxon>Pseudomonadota</taxon>
        <taxon>Gammaproteobacteria</taxon>
        <taxon>Pasteurellales</taxon>
        <taxon>Pasteurellaceae</taxon>
        <taxon>Haemophilus</taxon>
    </lineage>
</organism>
<protein>
    <submittedName>
        <fullName evidence="2">Uncharacterized protein</fullName>
    </submittedName>
</protein>
<feature type="transmembrane region" description="Helical" evidence="1">
    <location>
        <begin position="200"/>
        <end position="219"/>
    </location>
</feature>
<keyword evidence="1" id="KW-0812">Transmembrane</keyword>
<feature type="transmembrane region" description="Helical" evidence="1">
    <location>
        <begin position="54"/>
        <end position="73"/>
    </location>
</feature>
<dbReference type="Proteomes" id="UP000590599">
    <property type="component" value="Unassembled WGS sequence"/>
</dbReference>
<dbReference type="AlphaFoldDB" id="A0A852PUG1"/>
<accession>A0A852PUG1</accession>
<evidence type="ECO:0000256" key="1">
    <source>
        <dbReference type="SAM" id="Phobius"/>
    </source>
</evidence>
<keyword evidence="1" id="KW-1133">Transmembrane helix</keyword>
<name>A0A852PUG1_HAEHA</name>